<dbReference type="GO" id="GO:0000221">
    <property type="term" value="C:vacuolar proton-transporting V-type ATPase, V1 domain"/>
    <property type="evidence" value="ECO:0007669"/>
    <property type="project" value="UniProtKB-UniRule"/>
</dbReference>
<dbReference type="Gene3D" id="1.25.10.10">
    <property type="entry name" value="Leucine-rich Repeat Variant"/>
    <property type="match status" value="1"/>
</dbReference>
<comment type="similarity">
    <text evidence="1 5">Belongs to the V-ATPase H subunit family.</text>
</comment>
<dbReference type="GO" id="GO:0046961">
    <property type="term" value="F:proton-transporting ATPase activity, rotational mechanism"/>
    <property type="evidence" value="ECO:0007669"/>
    <property type="project" value="UniProtKB-UniRule"/>
</dbReference>
<proteinExistence type="inferred from homology"/>
<evidence type="ECO:0000256" key="1">
    <source>
        <dbReference type="ARBA" id="ARBA00008613"/>
    </source>
</evidence>
<dbReference type="FunFam" id="1.25.40.150:FF:000002">
    <property type="entry name" value="V-type proton ATPase subunit H"/>
    <property type="match status" value="1"/>
</dbReference>
<accession>A0A6G1JLI7</accession>
<dbReference type="Proteomes" id="UP000799291">
    <property type="component" value="Unassembled WGS sequence"/>
</dbReference>
<keyword evidence="8" id="KW-1185">Reference proteome</keyword>
<evidence type="ECO:0000313" key="8">
    <source>
        <dbReference type="Proteomes" id="UP000799291"/>
    </source>
</evidence>
<evidence type="ECO:0000256" key="3">
    <source>
        <dbReference type="ARBA" id="ARBA00022781"/>
    </source>
</evidence>
<dbReference type="InterPro" id="IPR004908">
    <property type="entry name" value="ATPase_V1-cplx_hsu"/>
</dbReference>
<dbReference type="PANTHER" id="PTHR10698">
    <property type="entry name" value="V-TYPE PROTON ATPASE SUBUNIT H"/>
    <property type="match status" value="1"/>
</dbReference>
<reference evidence="7" key="1">
    <citation type="journal article" date="2020" name="Stud. Mycol.">
        <title>101 Dothideomycetes genomes: a test case for predicting lifestyles and emergence of pathogens.</title>
        <authorList>
            <person name="Haridas S."/>
            <person name="Albert R."/>
            <person name="Binder M."/>
            <person name="Bloem J."/>
            <person name="Labutti K."/>
            <person name="Salamov A."/>
            <person name="Andreopoulos B."/>
            <person name="Baker S."/>
            <person name="Barry K."/>
            <person name="Bills G."/>
            <person name="Bluhm B."/>
            <person name="Cannon C."/>
            <person name="Castanera R."/>
            <person name="Culley D."/>
            <person name="Daum C."/>
            <person name="Ezra D."/>
            <person name="Gonzalez J."/>
            <person name="Henrissat B."/>
            <person name="Kuo A."/>
            <person name="Liang C."/>
            <person name="Lipzen A."/>
            <person name="Lutzoni F."/>
            <person name="Magnuson J."/>
            <person name="Mondo S."/>
            <person name="Nolan M."/>
            <person name="Ohm R."/>
            <person name="Pangilinan J."/>
            <person name="Park H.-J."/>
            <person name="Ramirez L."/>
            <person name="Alfaro M."/>
            <person name="Sun H."/>
            <person name="Tritt A."/>
            <person name="Yoshinaga Y."/>
            <person name="Zwiers L.-H."/>
            <person name="Turgeon B."/>
            <person name="Goodwin S."/>
            <person name="Spatafora J."/>
            <person name="Crous P."/>
            <person name="Grigoriev I."/>
        </authorList>
    </citation>
    <scope>NUCLEOTIDE SEQUENCE</scope>
    <source>
        <strain evidence="7">CBS 122367</strain>
    </source>
</reference>
<feature type="domain" description="ATPase V1 complex subunit H C-terminal" evidence="6">
    <location>
        <begin position="359"/>
        <end position="477"/>
    </location>
</feature>
<dbReference type="PANTHER" id="PTHR10698:SF0">
    <property type="entry name" value="V-TYPE PROTON ATPASE SUBUNIT H"/>
    <property type="match status" value="1"/>
</dbReference>
<dbReference type="InterPro" id="IPR011989">
    <property type="entry name" value="ARM-like"/>
</dbReference>
<dbReference type="Pfam" id="PF03224">
    <property type="entry name" value="V-ATPase_H_N"/>
    <property type="match status" value="1"/>
</dbReference>
<evidence type="ECO:0000256" key="5">
    <source>
        <dbReference type="PIRNR" id="PIRNR032184"/>
    </source>
</evidence>
<dbReference type="InterPro" id="IPR011987">
    <property type="entry name" value="ATPase_V1-cplx_hsu_C"/>
</dbReference>
<dbReference type="OrthoDB" id="10263554at2759"/>
<evidence type="ECO:0000256" key="2">
    <source>
        <dbReference type="ARBA" id="ARBA00022448"/>
    </source>
</evidence>
<comment type="subunit">
    <text evidence="5">V-ATPase is a heteromultimeric enzyme made up of two complexes: the ATP-hydrolytic V1 complex and the proton translocation V0 complex.</text>
</comment>
<evidence type="ECO:0000313" key="7">
    <source>
        <dbReference type="EMBL" id="KAF2691091.1"/>
    </source>
</evidence>
<comment type="function">
    <text evidence="5">Subunit of the V1 complex of vacuolar(H+)-ATPase (V-ATPase), a multisubunit enzyme composed of a peripheral complex (V1) that hydrolyzes ATP and a membrane integral complex (V0) that translocates protons. V-ATPase is responsible for acidifying and maintaining the pH of intracellular compartments.</text>
</comment>
<keyword evidence="2 5" id="KW-0813">Transport</keyword>
<dbReference type="FunFam" id="1.25.10.10:FF:000326">
    <property type="entry name" value="V-type proton ATPase subunit H"/>
    <property type="match status" value="1"/>
</dbReference>
<dbReference type="GO" id="GO:0000329">
    <property type="term" value="C:fungal-type vacuole membrane"/>
    <property type="evidence" value="ECO:0007669"/>
    <property type="project" value="TreeGrafter"/>
</dbReference>
<evidence type="ECO:0000259" key="6">
    <source>
        <dbReference type="Pfam" id="PF11698"/>
    </source>
</evidence>
<evidence type="ECO:0000256" key="4">
    <source>
        <dbReference type="ARBA" id="ARBA00023065"/>
    </source>
</evidence>
<dbReference type="EMBL" id="MU005570">
    <property type="protein sequence ID" value="KAF2691091.1"/>
    <property type="molecule type" value="Genomic_DNA"/>
</dbReference>
<sequence length="486" mass="54503">MSLDPPAYLFNMQANIRTRPISWEGAMRAKTITDADLQKIKSIDKVRKEERKQRVEADVQSFVTLLLGGNGAQSIFEAAAKRQDIVQYMLVLTEDLISDIPSLTAALTQHPAPFKPFLPLLKATSNVEDPIPLLTSSVLSKFLSSALTQTTKSTDQIDEALPQLYNYLSALAKSSDAGLQDIAVQEYSAVLRNRKSRELFWNQRKETLDPLFDILRAASGVGKDRDSSTGNGVAGSVRSVPEGLAGGVGLQLLYHVLLVVWQLSFEGDLVGDGLQDDHDIAFLYTNLLRLSPKEKTTRLLLSTLLNLLSANRQTLLPAAVLARLPPLLTTLKSRHLTDEDALEDLKSLSELLEDYTTTQTTFDEYAAEVRSGHLRWSPPHRSESFWRENARRILEENKGELPRKLAEILSKSWDNDKQVLAIGCNDVACLVKEVPEKRHQLEKLGLKGRVMELMQEPDESVRWESLRTVGEWLRYSFESKSDLPLR</sequence>
<dbReference type="SUPFAM" id="SSF48371">
    <property type="entry name" value="ARM repeat"/>
    <property type="match status" value="1"/>
</dbReference>
<dbReference type="Pfam" id="PF11698">
    <property type="entry name" value="V-ATPase_H_C"/>
    <property type="match status" value="1"/>
</dbReference>
<keyword evidence="4 5" id="KW-0406">Ion transport</keyword>
<dbReference type="PIRSF" id="PIRSF032184">
    <property type="entry name" value="ATPase_V1_H"/>
    <property type="match status" value="1"/>
</dbReference>
<dbReference type="AlphaFoldDB" id="A0A6G1JLI7"/>
<protein>
    <recommendedName>
        <fullName evidence="5">V-type proton ATPase subunit H</fullName>
    </recommendedName>
</protein>
<dbReference type="InterPro" id="IPR038497">
    <property type="entry name" value="ATPase_V1-cplx_hsu_C_sf"/>
</dbReference>
<name>A0A6G1JLI7_9PLEO</name>
<keyword evidence="3 5" id="KW-0375">Hydrogen ion transport</keyword>
<dbReference type="Gene3D" id="1.25.40.150">
    <property type="entry name" value="V-type ATPase, subunit H, C-terminal domain"/>
    <property type="match status" value="1"/>
</dbReference>
<gene>
    <name evidence="7" type="ORF">K458DRAFT_474068</name>
</gene>
<dbReference type="InterPro" id="IPR016024">
    <property type="entry name" value="ARM-type_fold"/>
</dbReference>
<organism evidence="7 8">
    <name type="scientific">Lentithecium fluviatile CBS 122367</name>
    <dbReference type="NCBI Taxonomy" id="1168545"/>
    <lineage>
        <taxon>Eukaryota</taxon>
        <taxon>Fungi</taxon>
        <taxon>Dikarya</taxon>
        <taxon>Ascomycota</taxon>
        <taxon>Pezizomycotina</taxon>
        <taxon>Dothideomycetes</taxon>
        <taxon>Pleosporomycetidae</taxon>
        <taxon>Pleosporales</taxon>
        <taxon>Massarineae</taxon>
        <taxon>Lentitheciaceae</taxon>
        <taxon>Lentithecium</taxon>
    </lineage>
</organism>